<dbReference type="Gene3D" id="3.30.70.20">
    <property type="match status" value="2"/>
</dbReference>
<keyword evidence="4" id="KW-0411">Iron-sulfur</keyword>
<gene>
    <name evidence="6" type="ORF">DC3_19240</name>
</gene>
<dbReference type="InterPro" id="IPR050954">
    <property type="entry name" value="ET_IronSulfur_Cluster-Binding"/>
</dbReference>
<dbReference type="OrthoDB" id="9779457at2"/>
<dbReference type="AlphaFoldDB" id="A0A511N0F1"/>
<dbReference type="SUPFAM" id="SSF54862">
    <property type="entry name" value="4Fe-4S ferredoxins"/>
    <property type="match status" value="1"/>
</dbReference>
<dbReference type="InterPro" id="IPR017896">
    <property type="entry name" value="4Fe4S_Fe-S-bd"/>
</dbReference>
<name>A0A511N0F1_DEIC1</name>
<dbReference type="PROSITE" id="PS00198">
    <property type="entry name" value="4FE4S_FER_1"/>
    <property type="match status" value="1"/>
</dbReference>
<keyword evidence="1" id="KW-0004">4Fe-4S</keyword>
<dbReference type="PANTHER" id="PTHR43177">
    <property type="entry name" value="PROTEIN NRFC"/>
    <property type="match status" value="1"/>
</dbReference>
<dbReference type="GO" id="GO:0051539">
    <property type="term" value="F:4 iron, 4 sulfur cluster binding"/>
    <property type="evidence" value="ECO:0007669"/>
    <property type="project" value="UniProtKB-KW"/>
</dbReference>
<evidence type="ECO:0000256" key="1">
    <source>
        <dbReference type="ARBA" id="ARBA00022485"/>
    </source>
</evidence>
<proteinExistence type="predicted"/>
<keyword evidence="7" id="KW-1185">Reference proteome</keyword>
<dbReference type="PANTHER" id="PTHR43177:SF3">
    <property type="entry name" value="PROTEIN NRFC HOMOLOG"/>
    <property type="match status" value="1"/>
</dbReference>
<organism evidence="6 7">
    <name type="scientific">Deinococcus cellulosilyticus (strain DSM 18568 / NBRC 106333 / KACC 11606 / 5516J-15)</name>
    <dbReference type="NCBI Taxonomy" id="1223518"/>
    <lineage>
        <taxon>Bacteria</taxon>
        <taxon>Thermotogati</taxon>
        <taxon>Deinococcota</taxon>
        <taxon>Deinococci</taxon>
        <taxon>Deinococcales</taxon>
        <taxon>Deinococcaceae</taxon>
        <taxon>Deinococcus</taxon>
    </lineage>
</organism>
<dbReference type="RefSeq" id="WP_146884107.1">
    <property type="nucleotide sequence ID" value="NZ_BJXB01000007.1"/>
</dbReference>
<dbReference type="EMBL" id="BJXB01000007">
    <property type="protein sequence ID" value="GEM46289.1"/>
    <property type="molecule type" value="Genomic_DNA"/>
</dbReference>
<evidence type="ECO:0000313" key="7">
    <source>
        <dbReference type="Proteomes" id="UP000321306"/>
    </source>
</evidence>
<evidence type="ECO:0000256" key="4">
    <source>
        <dbReference type="ARBA" id="ARBA00023014"/>
    </source>
</evidence>
<evidence type="ECO:0000313" key="6">
    <source>
        <dbReference type="EMBL" id="GEM46289.1"/>
    </source>
</evidence>
<feature type="domain" description="4Fe-4S ferredoxin-type" evidence="5">
    <location>
        <begin position="9"/>
        <end position="38"/>
    </location>
</feature>
<reference evidence="6 7" key="1">
    <citation type="submission" date="2019-07" db="EMBL/GenBank/DDBJ databases">
        <title>Whole genome shotgun sequence of Deinococcus cellulosilyticus NBRC 106333.</title>
        <authorList>
            <person name="Hosoyama A."/>
            <person name="Uohara A."/>
            <person name="Ohji S."/>
            <person name="Ichikawa N."/>
        </authorList>
    </citation>
    <scope>NUCLEOTIDE SEQUENCE [LARGE SCALE GENOMIC DNA]</scope>
    <source>
        <strain evidence="6 7">NBRC 106333</strain>
    </source>
</reference>
<comment type="caution">
    <text evidence="6">The sequence shown here is derived from an EMBL/GenBank/DDBJ whole genome shotgun (WGS) entry which is preliminary data.</text>
</comment>
<sequence>MTLRNAIDQRFFVDPIRCIGCKSCMQACSECATHRGKPMIHLEFVERGFSTQTVPMVCMHCENPTCAKVCPADAIKRTEDQIVQSSLKERCIGCKNCVLACPFGVPRYYPEIDQMLKCDMCYDRTSVGLKPMCATVCPSEALFYGTLEEFESRRKGRPVNSFQFGEQEITTRVFLVLPEEEVSLRMDVIAHMDARFDSDAFDHIDPFGHLEPLPMQGGGV</sequence>
<keyword evidence="2" id="KW-0479">Metal-binding</keyword>
<dbReference type="Proteomes" id="UP000321306">
    <property type="component" value="Unassembled WGS sequence"/>
</dbReference>
<keyword evidence="3" id="KW-0408">Iron</keyword>
<evidence type="ECO:0000256" key="2">
    <source>
        <dbReference type="ARBA" id="ARBA00022723"/>
    </source>
</evidence>
<evidence type="ECO:0000259" key="5">
    <source>
        <dbReference type="PROSITE" id="PS51379"/>
    </source>
</evidence>
<dbReference type="Pfam" id="PF13247">
    <property type="entry name" value="Fer4_11"/>
    <property type="match status" value="1"/>
</dbReference>
<evidence type="ECO:0000256" key="3">
    <source>
        <dbReference type="ARBA" id="ARBA00023004"/>
    </source>
</evidence>
<feature type="domain" description="4Fe-4S ferredoxin-type" evidence="5">
    <location>
        <begin position="49"/>
        <end position="80"/>
    </location>
</feature>
<dbReference type="GO" id="GO:0046872">
    <property type="term" value="F:metal ion binding"/>
    <property type="evidence" value="ECO:0007669"/>
    <property type="project" value="UniProtKB-KW"/>
</dbReference>
<accession>A0A511N0F1</accession>
<dbReference type="PROSITE" id="PS51379">
    <property type="entry name" value="4FE4S_FER_2"/>
    <property type="match status" value="3"/>
</dbReference>
<protein>
    <recommendedName>
        <fullName evidence="5">4Fe-4S ferredoxin-type domain-containing protein</fullName>
    </recommendedName>
</protein>
<dbReference type="InterPro" id="IPR017900">
    <property type="entry name" value="4Fe4S_Fe_S_CS"/>
</dbReference>
<dbReference type="CDD" id="cd16369">
    <property type="entry name" value="DMSOR_beta_like"/>
    <property type="match status" value="1"/>
</dbReference>
<feature type="domain" description="4Fe-4S ferredoxin-type" evidence="5">
    <location>
        <begin position="81"/>
        <end position="111"/>
    </location>
</feature>